<feature type="signal peptide" evidence="2">
    <location>
        <begin position="1"/>
        <end position="23"/>
    </location>
</feature>
<reference evidence="3 4" key="1">
    <citation type="submission" date="2020-06" db="EMBL/GenBank/DDBJ databases">
        <title>Synonyms of Asaia species.</title>
        <authorList>
            <person name="Sombolestani A."/>
        </authorList>
    </citation>
    <scope>NUCLEOTIDE SEQUENCE [LARGE SCALE GENOMIC DNA]</scope>
    <source>
        <strain evidence="3 4">LMG 27047</strain>
    </source>
</reference>
<comment type="caution">
    <text evidence="3">The sequence shown here is derived from an EMBL/GenBank/DDBJ whole genome shotgun (WGS) entry which is preliminary data.</text>
</comment>
<keyword evidence="2" id="KW-0732">Signal</keyword>
<evidence type="ECO:0000313" key="3">
    <source>
        <dbReference type="EMBL" id="NVN47476.1"/>
    </source>
</evidence>
<proteinExistence type="predicted"/>
<protein>
    <submittedName>
        <fullName evidence="3">DUF3761 domain-containing protein</fullName>
    </submittedName>
</protein>
<evidence type="ECO:0000256" key="1">
    <source>
        <dbReference type="SAM" id="MobiDB-lite"/>
    </source>
</evidence>
<evidence type="ECO:0000256" key="2">
    <source>
        <dbReference type="SAM" id="SignalP"/>
    </source>
</evidence>
<feature type="chain" id="PRO_5047505362" evidence="2">
    <location>
        <begin position="24"/>
        <end position="107"/>
    </location>
</feature>
<evidence type="ECO:0000313" key="4">
    <source>
        <dbReference type="Proteomes" id="UP001516351"/>
    </source>
</evidence>
<dbReference type="Pfam" id="PF12587">
    <property type="entry name" value="DUF3761"/>
    <property type="match status" value="1"/>
</dbReference>
<dbReference type="EMBL" id="JABXXV010000006">
    <property type="protein sequence ID" value="NVN47476.1"/>
    <property type="molecule type" value="Genomic_DNA"/>
</dbReference>
<sequence>MIRSLFLTAVCISAIGLSAPANAFDKTGQHQPAAQTSRPEPSEAQLQEHEHYTNSDGKRVHSPAHVVGGGIPAGASAKCGDGSYSFSLHHRGTCSHHGGVAQWLSGG</sequence>
<name>A0ABX2P6I6_9PROT</name>
<gene>
    <name evidence="3" type="ORF">HW542_11750</name>
</gene>
<dbReference type="Proteomes" id="UP001516351">
    <property type="component" value="Unassembled WGS sequence"/>
</dbReference>
<feature type="compositionally biased region" description="Basic and acidic residues" evidence="1">
    <location>
        <begin position="46"/>
        <end position="59"/>
    </location>
</feature>
<organism evidence="3 4">
    <name type="scientific">Asaia spathodeae</name>
    <dbReference type="NCBI Taxonomy" id="657016"/>
    <lineage>
        <taxon>Bacteria</taxon>
        <taxon>Pseudomonadati</taxon>
        <taxon>Pseudomonadota</taxon>
        <taxon>Alphaproteobacteria</taxon>
        <taxon>Acetobacterales</taxon>
        <taxon>Acetobacteraceae</taxon>
        <taxon>Asaia</taxon>
    </lineage>
</organism>
<accession>A0ABX2P6I6</accession>
<dbReference type="InterPro" id="IPR022236">
    <property type="entry name" value="DUF3761"/>
</dbReference>
<feature type="region of interest" description="Disordered" evidence="1">
    <location>
        <begin position="22"/>
        <end position="72"/>
    </location>
</feature>
<keyword evidence="4" id="KW-1185">Reference proteome</keyword>
<dbReference type="RefSeq" id="WP_373316777.1">
    <property type="nucleotide sequence ID" value="NZ_JABXXV010000006.1"/>
</dbReference>
<feature type="compositionally biased region" description="Polar residues" evidence="1">
    <location>
        <begin position="29"/>
        <end position="39"/>
    </location>
</feature>